<evidence type="ECO:0000313" key="3">
    <source>
        <dbReference type="Proteomes" id="UP000646523"/>
    </source>
</evidence>
<dbReference type="AlphaFoldDB" id="A0A917Z0J6"/>
<dbReference type="EMBL" id="BMNH01000009">
    <property type="protein sequence ID" value="GGO70950.1"/>
    <property type="molecule type" value="Genomic_DNA"/>
</dbReference>
<reference evidence="2" key="1">
    <citation type="journal article" date="2014" name="Int. J. Syst. Evol. Microbiol.">
        <title>Complete genome sequence of Corynebacterium casei LMG S-19264T (=DSM 44701T), isolated from a smear-ripened cheese.</title>
        <authorList>
            <consortium name="US DOE Joint Genome Institute (JGI-PGF)"/>
            <person name="Walter F."/>
            <person name="Albersmeier A."/>
            <person name="Kalinowski J."/>
            <person name="Ruckert C."/>
        </authorList>
    </citation>
    <scope>NUCLEOTIDE SEQUENCE</scope>
    <source>
        <strain evidence="2">CGMCC 4.7368</strain>
    </source>
</reference>
<dbReference type="RefSeq" id="WP_189125210.1">
    <property type="nucleotide sequence ID" value="NZ_BMNH01000009.1"/>
</dbReference>
<evidence type="ECO:0000256" key="1">
    <source>
        <dbReference type="SAM" id="Phobius"/>
    </source>
</evidence>
<dbReference type="Proteomes" id="UP000646523">
    <property type="component" value="Unassembled WGS sequence"/>
</dbReference>
<comment type="caution">
    <text evidence="2">The sequence shown here is derived from an EMBL/GenBank/DDBJ whole genome shotgun (WGS) entry which is preliminary data.</text>
</comment>
<gene>
    <name evidence="2" type="ORF">GCM10012289_35580</name>
</gene>
<keyword evidence="1" id="KW-0812">Transmembrane</keyword>
<accession>A0A917Z0J6</accession>
<feature type="transmembrane region" description="Helical" evidence="1">
    <location>
        <begin position="74"/>
        <end position="99"/>
    </location>
</feature>
<keyword evidence="3" id="KW-1185">Reference proteome</keyword>
<name>A0A917Z0J6_9ACTN</name>
<reference evidence="2" key="2">
    <citation type="submission" date="2020-09" db="EMBL/GenBank/DDBJ databases">
        <authorList>
            <person name="Sun Q."/>
            <person name="Zhou Y."/>
        </authorList>
    </citation>
    <scope>NUCLEOTIDE SEQUENCE</scope>
    <source>
        <strain evidence="2">CGMCC 4.7368</strain>
    </source>
</reference>
<sequence length="109" mass="12094">MGWDAWMRVQDWVLLGGGCLLGVFSLLALSTRMLDARWARRPSGIKRGRLYAKGSCLMSLALIANASFDLFVSAKWLAVILLVFQFACLGGCVWLWVVANRVTSESPTR</sequence>
<keyword evidence="1" id="KW-1133">Transmembrane helix</keyword>
<keyword evidence="1" id="KW-0472">Membrane</keyword>
<feature type="transmembrane region" description="Helical" evidence="1">
    <location>
        <begin position="12"/>
        <end position="29"/>
    </location>
</feature>
<evidence type="ECO:0000313" key="2">
    <source>
        <dbReference type="EMBL" id="GGO70950.1"/>
    </source>
</evidence>
<protein>
    <recommendedName>
        <fullName evidence="4">DUF3325 domain-containing protein</fullName>
    </recommendedName>
</protein>
<proteinExistence type="predicted"/>
<evidence type="ECO:0008006" key="4">
    <source>
        <dbReference type="Google" id="ProtNLM"/>
    </source>
</evidence>
<organism evidence="2 3">
    <name type="scientific">Nonomuraea cavernae</name>
    <dbReference type="NCBI Taxonomy" id="2045107"/>
    <lineage>
        <taxon>Bacteria</taxon>
        <taxon>Bacillati</taxon>
        <taxon>Actinomycetota</taxon>
        <taxon>Actinomycetes</taxon>
        <taxon>Streptosporangiales</taxon>
        <taxon>Streptosporangiaceae</taxon>
        <taxon>Nonomuraea</taxon>
    </lineage>
</organism>
<feature type="transmembrane region" description="Helical" evidence="1">
    <location>
        <begin position="50"/>
        <end position="68"/>
    </location>
</feature>